<dbReference type="InterPro" id="IPR036047">
    <property type="entry name" value="F-box-like_dom_sf"/>
</dbReference>
<evidence type="ECO:0000313" key="5">
    <source>
        <dbReference type="EMBL" id="PNP44500.1"/>
    </source>
</evidence>
<dbReference type="OrthoDB" id="194358at2759"/>
<name>A0A2K0TG58_9HYPO</name>
<dbReference type="Pfam" id="PF13637">
    <property type="entry name" value="Ank_4"/>
    <property type="match status" value="1"/>
</dbReference>
<dbReference type="PROSITE" id="PS50181">
    <property type="entry name" value="FBOX"/>
    <property type="match status" value="1"/>
</dbReference>
<evidence type="ECO:0000313" key="6">
    <source>
        <dbReference type="Proteomes" id="UP000236546"/>
    </source>
</evidence>
<accession>A0A2K0TG58</accession>
<dbReference type="PROSITE" id="PS50088">
    <property type="entry name" value="ANK_REPEAT"/>
    <property type="match status" value="2"/>
</dbReference>
<dbReference type="SUPFAM" id="SSF48403">
    <property type="entry name" value="Ankyrin repeat"/>
    <property type="match status" value="1"/>
</dbReference>
<evidence type="ECO:0000256" key="2">
    <source>
        <dbReference type="ARBA" id="ARBA00023043"/>
    </source>
</evidence>
<dbReference type="Gene3D" id="1.25.40.20">
    <property type="entry name" value="Ankyrin repeat-containing domain"/>
    <property type="match status" value="3"/>
</dbReference>
<gene>
    <name evidence="5" type="ORF">TGAMA5MH_03629</name>
</gene>
<feature type="repeat" description="ANK" evidence="3">
    <location>
        <begin position="121"/>
        <end position="150"/>
    </location>
</feature>
<dbReference type="InterPro" id="IPR001810">
    <property type="entry name" value="F-box_dom"/>
</dbReference>
<keyword evidence="2 3" id="KW-0040">ANK repeat</keyword>
<keyword evidence="1" id="KW-0677">Repeat</keyword>
<dbReference type="InterPro" id="IPR036770">
    <property type="entry name" value="Ankyrin_rpt-contain_sf"/>
</dbReference>
<organism evidence="5 6">
    <name type="scientific">Trichoderma gamsii</name>
    <dbReference type="NCBI Taxonomy" id="398673"/>
    <lineage>
        <taxon>Eukaryota</taxon>
        <taxon>Fungi</taxon>
        <taxon>Dikarya</taxon>
        <taxon>Ascomycota</taxon>
        <taxon>Pezizomycotina</taxon>
        <taxon>Sordariomycetes</taxon>
        <taxon>Hypocreomycetidae</taxon>
        <taxon>Hypocreales</taxon>
        <taxon>Hypocreaceae</taxon>
        <taxon>Trichoderma</taxon>
    </lineage>
</organism>
<dbReference type="AlphaFoldDB" id="A0A2K0TG58"/>
<dbReference type="PROSITE" id="PS50297">
    <property type="entry name" value="ANK_REP_REGION"/>
    <property type="match status" value="2"/>
</dbReference>
<dbReference type="PANTHER" id="PTHR24180">
    <property type="entry name" value="CYCLIN-DEPENDENT KINASE INHIBITOR 2C-RELATED"/>
    <property type="match status" value="1"/>
</dbReference>
<dbReference type="PRINTS" id="PR01415">
    <property type="entry name" value="ANKYRIN"/>
</dbReference>
<feature type="repeat" description="ANK" evidence="3">
    <location>
        <begin position="265"/>
        <end position="297"/>
    </location>
</feature>
<evidence type="ECO:0000256" key="1">
    <source>
        <dbReference type="ARBA" id="ARBA00022737"/>
    </source>
</evidence>
<dbReference type="SUPFAM" id="SSF81383">
    <property type="entry name" value="F-box domain"/>
    <property type="match status" value="1"/>
</dbReference>
<dbReference type="Proteomes" id="UP000236546">
    <property type="component" value="Unassembled WGS sequence"/>
</dbReference>
<feature type="domain" description="F-box" evidence="4">
    <location>
        <begin position="22"/>
        <end position="67"/>
    </location>
</feature>
<dbReference type="PANTHER" id="PTHR24180:SF45">
    <property type="entry name" value="POLY [ADP-RIBOSE] POLYMERASE TANKYRASE"/>
    <property type="match status" value="1"/>
</dbReference>
<dbReference type="InterPro" id="IPR002110">
    <property type="entry name" value="Ankyrin_rpt"/>
</dbReference>
<evidence type="ECO:0000256" key="3">
    <source>
        <dbReference type="PROSITE-ProRule" id="PRU00023"/>
    </source>
</evidence>
<dbReference type="Pfam" id="PF00023">
    <property type="entry name" value="Ank"/>
    <property type="match status" value="1"/>
</dbReference>
<comment type="caution">
    <text evidence="5">The sequence shown here is derived from an EMBL/GenBank/DDBJ whole genome shotgun (WGS) entry which is preliminary data.</text>
</comment>
<reference evidence="5 6" key="1">
    <citation type="submission" date="2017-02" db="EMBL/GenBank/DDBJ databases">
        <title>Genomes of Trichoderma spp. with biocontrol activity.</title>
        <authorList>
            <person name="Gardiner D."/>
            <person name="Kazan K."/>
            <person name="Vos C."/>
            <person name="Harvey P."/>
        </authorList>
    </citation>
    <scope>NUCLEOTIDE SEQUENCE [LARGE SCALE GENOMIC DNA]</scope>
    <source>
        <strain evidence="5 6">A5MH</strain>
    </source>
</reference>
<evidence type="ECO:0000259" key="4">
    <source>
        <dbReference type="PROSITE" id="PS50181"/>
    </source>
</evidence>
<dbReference type="EMBL" id="MTYH01000029">
    <property type="protein sequence ID" value="PNP44500.1"/>
    <property type="molecule type" value="Genomic_DNA"/>
</dbReference>
<protein>
    <recommendedName>
        <fullName evidence="4">F-box domain-containing protein</fullName>
    </recommendedName>
</protein>
<dbReference type="SMART" id="SM00248">
    <property type="entry name" value="ANK"/>
    <property type="match status" value="4"/>
</dbReference>
<sequence>MASLAAAFAANEDFSRYTIANHDQISRLPPELKNRVINDLPIGDLGRLAQTSAYFKDVITPIMYKRDNKERFPRAMFWAASVNPAEVNNEDVMTVLDLVIRYRGDLNKTYGSTAPQYFIATPLHLAAVRGNLPVVKKLLDYGANPNALGKRFLYNMEPSLDHKEFDERMGEINQTVATASRYSLLRPLFVPFVLKNDEIIQALLRKGASPVLATVDPGRTGSAPGIGSINILHIIASQKGRGYTDPAGLSYFRRYSNLINVPVSGGDAPLSMAMRHSNFDLIRDLIANGADVEAVSEFGTTPLIQAITCFNKGKTRDIRKQYMELIHFLVKTCNAGVGKHSDDRVLHTPLACAATGLTNDLQHITWRNGIKDTSAIINLLLDQGADVNAEPNRGYSLLGVLCGVISQRKKERKEKKKEEGGNGAGFLEFFEELVIERGADVNALLPSGSSILGACIVKYRREPLAFFQSLLGLNARLAHHEINPVFKLWVTNGSLRNTKPPLNMLEYSQDITQDSIDFAYRACLNGEEKIWDMLQSHFPHSTAPQEIAAEALIRDDNLKRFSNTLRFKNFDGSYIHTDGNSFLHLIVRRLQKFPNYKTSQAVANAKVLLQMNASINSTDKDGETALDKLVHVRMRRCDAYDPLMHFLLFIDYNERLLREKYQAKTISKEEYEQEYKALFEL</sequence>
<proteinExistence type="predicted"/>
<dbReference type="InterPro" id="IPR051637">
    <property type="entry name" value="Ank_repeat_dom-contain_49"/>
</dbReference>